<protein>
    <recommendedName>
        <fullName evidence="18">Protein kinase domain-containing protein</fullName>
    </recommendedName>
</protein>
<dbReference type="SMART" id="SM00220">
    <property type="entry name" value="S_TKc"/>
    <property type="match status" value="1"/>
</dbReference>
<dbReference type="EMBL" id="CP093344">
    <property type="protein sequence ID" value="WOG89925.1"/>
    <property type="molecule type" value="Genomic_DNA"/>
</dbReference>
<evidence type="ECO:0000256" key="2">
    <source>
        <dbReference type="ARBA" id="ARBA00022527"/>
    </source>
</evidence>
<evidence type="ECO:0000256" key="15">
    <source>
        <dbReference type="PROSITE-ProRule" id="PRU10141"/>
    </source>
</evidence>
<evidence type="ECO:0000256" key="11">
    <source>
        <dbReference type="ARBA" id="ARBA00022989"/>
    </source>
</evidence>
<keyword evidence="4" id="KW-0808">Transferase</keyword>
<feature type="region of interest" description="Disordered" evidence="17">
    <location>
        <begin position="326"/>
        <end position="349"/>
    </location>
</feature>
<keyword evidence="11" id="KW-1133">Transmembrane helix</keyword>
<evidence type="ECO:0000256" key="1">
    <source>
        <dbReference type="ARBA" id="ARBA00004167"/>
    </source>
</evidence>
<keyword evidence="5" id="KW-0812">Transmembrane</keyword>
<name>A0AAF1ARS1_DAUCS</name>
<dbReference type="PROSITE" id="PS00107">
    <property type="entry name" value="PROTEIN_KINASE_ATP"/>
    <property type="match status" value="1"/>
</dbReference>
<evidence type="ECO:0000256" key="4">
    <source>
        <dbReference type="ARBA" id="ARBA00022679"/>
    </source>
</evidence>
<dbReference type="InterPro" id="IPR011009">
    <property type="entry name" value="Kinase-like_dom_sf"/>
</dbReference>
<keyword evidence="3" id="KW-0597">Phosphoprotein</keyword>
<proteinExistence type="inferred from homology"/>
<dbReference type="FunFam" id="1.10.510.10:FF:000343">
    <property type="entry name" value="Cysteine-rich receptor-like protein kinase 28"/>
    <property type="match status" value="1"/>
</dbReference>
<keyword evidence="8 15" id="KW-0547">Nucleotide-binding</keyword>
<reference evidence="19" key="1">
    <citation type="journal article" date="2016" name="Nat. Genet.">
        <title>A high-quality carrot genome assembly provides new insights into carotenoid accumulation and asterid genome evolution.</title>
        <authorList>
            <person name="Iorizzo M."/>
            <person name="Ellison S."/>
            <person name="Senalik D."/>
            <person name="Zeng P."/>
            <person name="Satapoomin P."/>
            <person name="Huang J."/>
            <person name="Bowman M."/>
            <person name="Iovene M."/>
            <person name="Sanseverino W."/>
            <person name="Cavagnaro P."/>
            <person name="Yildiz M."/>
            <person name="Macko-Podgorni A."/>
            <person name="Moranska E."/>
            <person name="Grzebelus E."/>
            <person name="Grzebelus D."/>
            <person name="Ashrafi H."/>
            <person name="Zheng Z."/>
            <person name="Cheng S."/>
            <person name="Spooner D."/>
            <person name="Van Deynze A."/>
            <person name="Simon P."/>
        </authorList>
    </citation>
    <scope>NUCLEOTIDE SEQUENCE</scope>
    <source>
        <tissue evidence="19">Leaf</tissue>
    </source>
</reference>
<evidence type="ECO:0000256" key="9">
    <source>
        <dbReference type="ARBA" id="ARBA00022777"/>
    </source>
</evidence>
<dbReference type="PIRSF" id="PIRSF000654">
    <property type="entry name" value="Integrin-linked_kinase"/>
    <property type="match status" value="1"/>
</dbReference>
<dbReference type="PROSITE" id="PS00108">
    <property type="entry name" value="PROTEIN_KINASE_ST"/>
    <property type="match status" value="1"/>
</dbReference>
<keyword evidence="2 16" id="KW-0723">Serine/threonine-protein kinase</keyword>
<evidence type="ECO:0000259" key="18">
    <source>
        <dbReference type="PROSITE" id="PS50011"/>
    </source>
</evidence>
<accession>A0AAF1ARS1</accession>
<evidence type="ECO:0000313" key="20">
    <source>
        <dbReference type="Proteomes" id="UP000077755"/>
    </source>
</evidence>
<dbReference type="Gene3D" id="3.30.200.20">
    <property type="entry name" value="Phosphorylase Kinase, domain 1"/>
    <property type="match status" value="1"/>
</dbReference>
<evidence type="ECO:0000256" key="10">
    <source>
        <dbReference type="ARBA" id="ARBA00022840"/>
    </source>
</evidence>
<dbReference type="InterPro" id="IPR008271">
    <property type="entry name" value="Ser/Thr_kinase_AS"/>
</dbReference>
<evidence type="ECO:0000256" key="3">
    <source>
        <dbReference type="ARBA" id="ARBA00022553"/>
    </source>
</evidence>
<dbReference type="GO" id="GO:0004674">
    <property type="term" value="F:protein serine/threonine kinase activity"/>
    <property type="evidence" value="ECO:0007669"/>
    <property type="project" value="UniProtKB-KW"/>
</dbReference>
<evidence type="ECO:0000256" key="17">
    <source>
        <dbReference type="SAM" id="MobiDB-lite"/>
    </source>
</evidence>
<evidence type="ECO:0000256" key="8">
    <source>
        <dbReference type="ARBA" id="ARBA00022741"/>
    </source>
</evidence>
<keyword evidence="12" id="KW-0472">Membrane</keyword>
<evidence type="ECO:0000256" key="7">
    <source>
        <dbReference type="ARBA" id="ARBA00022737"/>
    </source>
</evidence>
<keyword evidence="6" id="KW-0732">Signal</keyword>
<dbReference type="InterPro" id="IPR001245">
    <property type="entry name" value="Ser-Thr/Tyr_kinase_cat_dom"/>
</dbReference>
<gene>
    <name evidence="19" type="ORF">DCAR_0209166</name>
</gene>
<keyword evidence="9" id="KW-0418">Kinase</keyword>
<dbReference type="GO" id="GO:0005886">
    <property type="term" value="C:plasma membrane"/>
    <property type="evidence" value="ECO:0007669"/>
    <property type="project" value="TreeGrafter"/>
</dbReference>
<dbReference type="GO" id="GO:0009737">
    <property type="term" value="P:response to abscisic acid"/>
    <property type="evidence" value="ECO:0007669"/>
    <property type="project" value="UniProtKB-ARBA"/>
</dbReference>
<dbReference type="PANTHER" id="PTHR27002:SF181">
    <property type="entry name" value="RECEPTOR-LIKE SERINE_THREONINE-PROTEIN KINASE"/>
    <property type="match status" value="1"/>
</dbReference>
<keyword evidence="14" id="KW-0325">Glycoprotein</keyword>
<evidence type="ECO:0000256" key="5">
    <source>
        <dbReference type="ARBA" id="ARBA00022692"/>
    </source>
</evidence>
<comment type="similarity">
    <text evidence="16">Belongs to the protein kinase superfamily.</text>
</comment>
<dbReference type="PROSITE" id="PS50011">
    <property type="entry name" value="PROTEIN_KINASE_DOM"/>
    <property type="match status" value="1"/>
</dbReference>
<dbReference type="CDD" id="cd14066">
    <property type="entry name" value="STKc_IRAK"/>
    <property type="match status" value="1"/>
</dbReference>
<dbReference type="AlphaFoldDB" id="A0AAF1ARS1"/>
<evidence type="ECO:0000256" key="13">
    <source>
        <dbReference type="ARBA" id="ARBA00023170"/>
    </source>
</evidence>
<feature type="binding site" evidence="15">
    <location>
        <position position="49"/>
    </location>
    <ligand>
        <name>ATP</name>
        <dbReference type="ChEBI" id="CHEBI:30616"/>
    </ligand>
</feature>
<dbReference type="FunFam" id="3.30.200.20:FF:000142">
    <property type="entry name" value="Cysteine-rich receptor-like protein kinase 10"/>
    <property type="match status" value="1"/>
</dbReference>
<feature type="domain" description="Protein kinase" evidence="18">
    <location>
        <begin position="21"/>
        <end position="297"/>
    </location>
</feature>
<dbReference type="InterPro" id="IPR017441">
    <property type="entry name" value="Protein_kinase_ATP_BS"/>
</dbReference>
<evidence type="ECO:0000256" key="6">
    <source>
        <dbReference type="ARBA" id="ARBA00022729"/>
    </source>
</evidence>
<dbReference type="Gene3D" id="1.10.510.10">
    <property type="entry name" value="Transferase(Phosphotransferase) domain 1"/>
    <property type="match status" value="1"/>
</dbReference>
<evidence type="ECO:0000256" key="12">
    <source>
        <dbReference type="ARBA" id="ARBA00023136"/>
    </source>
</evidence>
<evidence type="ECO:0000256" key="14">
    <source>
        <dbReference type="ARBA" id="ARBA00023180"/>
    </source>
</evidence>
<dbReference type="SUPFAM" id="SSF56112">
    <property type="entry name" value="Protein kinase-like (PK-like)"/>
    <property type="match status" value="1"/>
</dbReference>
<reference evidence="19" key="2">
    <citation type="submission" date="2022-03" db="EMBL/GenBank/DDBJ databases">
        <title>Draft title - Genomic analysis of global carrot germplasm unveils the trajectory of domestication and the origin of high carotenoid orange carrot.</title>
        <authorList>
            <person name="Iorizzo M."/>
            <person name="Ellison S."/>
            <person name="Senalik D."/>
            <person name="Macko-Podgorni A."/>
            <person name="Grzebelus D."/>
            <person name="Bostan H."/>
            <person name="Rolling W."/>
            <person name="Curaba J."/>
            <person name="Simon P."/>
        </authorList>
    </citation>
    <scope>NUCLEOTIDE SEQUENCE</scope>
    <source>
        <tissue evidence="19">Leaf</tissue>
    </source>
</reference>
<sequence length="349" mass="39291">MNSTGSLQYDFGTIEVATNHFSDRNKLGEGGFGAVYKGTLQNGEEIAVKRLSNGSNQGQQEFQNEVILVAKLQHRNLVRLLGFCFEGTERLLIYEFVPNASLDHFIFDSARRSYMDWEKRYKIICGVARGLLYLHEDSRLRIIHRDLKASNVLLDTEMNPKIADFGTARLFNMDETQGITRKIVGTYGYMAPEYAFYGQFSAKSDVFSFGILVLEIVSGQKNHSFQNGENVENLASFVWKNWQEGTASNIIDPAIKNNSASIREMIKCIHIALLCLQENVTNRPTMDSVMLMLNSFSVALAVPLEPAFFISSSIDPELPLLADDNNSRVSDKSSDYSINRDPITDLHSR</sequence>
<evidence type="ECO:0000313" key="19">
    <source>
        <dbReference type="EMBL" id="WOG89925.1"/>
    </source>
</evidence>
<dbReference type="GO" id="GO:0005524">
    <property type="term" value="F:ATP binding"/>
    <property type="evidence" value="ECO:0007669"/>
    <property type="project" value="UniProtKB-UniRule"/>
</dbReference>
<dbReference type="Pfam" id="PF07714">
    <property type="entry name" value="PK_Tyr_Ser-Thr"/>
    <property type="match status" value="1"/>
</dbReference>
<keyword evidence="7" id="KW-0677">Repeat</keyword>
<dbReference type="InterPro" id="IPR000719">
    <property type="entry name" value="Prot_kinase_dom"/>
</dbReference>
<keyword evidence="20" id="KW-1185">Reference proteome</keyword>
<keyword evidence="10 15" id="KW-0067">ATP-binding</keyword>
<evidence type="ECO:0000256" key="16">
    <source>
        <dbReference type="RuleBase" id="RU000304"/>
    </source>
</evidence>
<comment type="subcellular location">
    <subcellularLocation>
        <location evidence="1">Membrane</location>
        <topology evidence="1">Single-pass membrane protein</topology>
    </subcellularLocation>
</comment>
<dbReference type="Proteomes" id="UP000077755">
    <property type="component" value="Chromosome 2"/>
</dbReference>
<keyword evidence="13" id="KW-0675">Receptor</keyword>
<organism evidence="19 20">
    <name type="scientific">Daucus carota subsp. sativus</name>
    <name type="common">Carrot</name>
    <dbReference type="NCBI Taxonomy" id="79200"/>
    <lineage>
        <taxon>Eukaryota</taxon>
        <taxon>Viridiplantae</taxon>
        <taxon>Streptophyta</taxon>
        <taxon>Embryophyta</taxon>
        <taxon>Tracheophyta</taxon>
        <taxon>Spermatophyta</taxon>
        <taxon>Magnoliopsida</taxon>
        <taxon>eudicotyledons</taxon>
        <taxon>Gunneridae</taxon>
        <taxon>Pentapetalae</taxon>
        <taxon>asterids</taxon>
        <taxon>campanulids</taxon>
        <taxon>Apiales</taxon>
        <taxon>Apiaceae</taxon>
        <taxon>Apioideae</taxon>
        <taxon>Scandiceae</taxon>
        <taxon>Daucinae</taxon>
        <taxon>Daucus</taxon>
        <taxon>Daucus sect. Daucus</taxon>
    </lineage>
</organism>
<dbReference type="PANTHER" id="PTHR27002">
    <property type="entry name" value="RECEPTOR-LIKE SERINE/THREONINE-PROTEIN KINASE SD1-8"/>
    <property type="match status" value="1"/>
</dbReference>